<evidence type="ECO:0000256" key="6">
    <source>
        <dbReference type="ARBA" id="ARBA00004656"/>
    </source>
</evidence>
<keyword evidence="10" id="KW-0963">Cytoplasm</keyword>
<evidence type="ECO:0000256" key="2">
    <source>
        <dbReference type="ARBA" id="ARBA00004138"/>
    </source>
</evidence>
<dbReference type="EMBL" id="CAJNOW010015572">
    <property type="protein sequence ID" value="CAF1643009.1"/>
    <property type="molecule type" value="Genomic_DNA"/>
</dbReference>
<keyword evidence="15" id="KW-0966">Cell projection</keyword>
<dbReference type="InterPro" id="IPR037521">
    <property type="entry name" value="FLCN/SMCR8_DENN"/>
</dbReference>
<dbReference type="EMBL" id="CAJNOV010014569">
    <property type="protein sequence ID" value="CAF1555493.1"/>
    <property type="molecule type" value="Genomic_DNA"/>
</dbReference>
<feature type="domain" description="UDENN FLCN/SMCR8-type" evidence="16">
    <location>
        <begin position="60"/>
        <end position="568"/>
    </location>
</feature>
<gene>
    <name evidence="17" type="ORF">CJN711_LOCUS30742</name>
    <name evidence="18" type="ORF">KQP761_LOCUS28422</name>
    <name evidence="21" type="ORF">MBJ925_LOCUS19752</name>
    <name evidence="20" type="ORF">WKI299_LOCUS16127</name>
    <name evidence="19" type="ORF">XDN619_LOCUS5736</name>
</gene>
<dbReference type="PANTHER" id="PTHR31441">
    <property type="entry name" value="FOLLICULIN FAMILY MEMBER"/>
    <property type="match status" value="1"/>
</dbReference>
<organism evidence="17 22">
    <name type="scientific">Rotaria magnacalcarata</name>
    <dbReference type="NCBI Taxonomy" id="392030"/>
    <lineage>
        <taxon>Eukaryota</taxon>
        <taxon>Metazoa</taxon>
        <taxon>Spiralia</taxon>
        <taxon>Gnathifera</taxon>
        <taxon>Rotifera</taxon>
        <taxon>Eurotatoria</taxon>
        <taxon>Bdelloidea</taxon>
        <taxon>Philodinida</taxon>
        <taxon>Philodinidae</taxon>
        <taxon>Rotaria</taxon>
    </lineage>
</organism>
<dbReference type="GO" id="GO:0005819">
    <property type="term" value="C:spindle"/>
    <property type="evidence" value="ECO:0007669"/>
    <property type="project" value="UniProtKB-SubCell"/>
</dbReference>
<dbReference type="EMBL" id="CAJNRE010010038">
    <property type="protein sequence ID" value="CAF2087537.1"/>
    <property type="molecule type" value="Genomic_DNA"/>
</dbReference>
<evidence type="ECO:0000313" key="22">
    <source>
        <dbReference type="Proteomes" id="UP000663855"/>
    </source>
</evidence>
<dbReference type="Proteomes" id="UP000663887">
    <property type="component" value="Unassembled WGS sequence"/>
</dbReference>
<evidence type="ECO:0000313" key="21">
    <source>
        <dbReference type="EMBL" id="CAF2087537.1"/>
    </source>
</evidence>
<dbReference type="Pfam" id="PF16692">
    <property type="entry name" value="Folliculin_C"/>
    <property type="match status" value="1"/>
</dbReference>
<evidence type="ECO:0000256" key="9">
    <source>
        <dbReference type="ARBA" id="ARBA00022468"/>
    </source>
</evidence>
<evidence type="ECO:0000256" key="3">
    <source>
        <dbReference type="ARBA" id="ARBA00004186"/>
    </source>
</evidence>
<protein>
    <recommendedName>
        <fullName evidence="8">Folliculin</fullName>
    </recommendedName>
</protein>
<evidence type="ECO:0000256" key="5">
    <source>
        <dbReference type="ARBA" id="ARBA00004514"/>
    </source>
</evidence>
<evidence type="ECO:0000256" key="15">
    <source>
        <dbReference type="ARBA" id="ARBA00023273"/>
    </source>
</evidence>
<dbReference type="GO" id="GO:0005829">
    <property type="term" value="C:cytosol"/>
    <property type="evidence" value="ECO:0007669"/>
    <property type="project" value="UniProtKB-SubCell"/>
</dbReference>
<dbReference type="OrthoDB" id="5599713at2759"/>
<dbReference type="Proteomes" id="UP000663834">
    <property type="component" value="Unassembled WGS sequence"/>
</dbReference>
<evidence type="ECO:0000313" key="20">
    <source>
        <dbReference type="EMBL" id="CAF2080514.1"/>
    </source>
</evidence>
<evidence type="ECO:0000256" key="8">
    <source>
        <dbReference type="ARBA" id="ARBA00021824"/>
    </source>
</evidence>
<dbReference type="InterPro" id="IPR032035">
    <property type="entry name" value="Folliculin_DENN"/>
</dbReference>
<evidence type="ECO:0000313" key="17">
    <source>
        <dbReference type="EMBL" id="CAF1555493.1"/>
    </source>
</evidence>
<evidence type="ECO:0000256" key="10">
    <source>
        <dbReference type="ARBA" id="ARBA00022490"/>
    </source>
</evidence>
<dbReference type="EMBL" id="CAJNRG010001609">
    <property type="protein sequence ID" value="CAF2034896.1"/>
    <property type="molecule type" value="Genomic_DNA"/>
</dbReference>
<dbReference type="InterPro" id="IPR044886">
    <property type="entry name" value="FLCN_DENN_C_sf"/>
</dbReference>
<dbReference type="Proteomes" id="UP000663855">
    <property type="component" value="Unassembled WGS sequence"/>
</dbReference>
<evidence type="ECO:0000256" key="4">
    <source>
        <dbReference type="ARBA" id="ARBA00004300"/>
    </source>
</evidence>
<dbReference type="GO" id="GO:0005096">
    <property type="term" value="F:GTPase activator activity"/>
    <property type="evidence" value="ECO:0007669"/>
    <property type="project" value="UniProtKB-KW"/>
</dbReference>
<dbReference type="InterPro" id="IPR037520">
    <property type="entry name" value="Folliculin/SMCR8_longin"/>
</dbReference>
<dbReference type="GO" id="GO:0005929">
    <property type="term" value="C:cilium"/>
    <property type="evidence" value="ECO:0007669"/>
    <property type="project" value="UniProtKB-SubCell"/>
</dbReference>
<name>A0A815XBP8_9BILA</name>
<evidence type="ECO:0000313" key="18">
    <source>
        <dbReference type="EMBL" id="CAF1643009.1"/>
    </source>
</evidence>
<keyword evidence="13" id="KW-0458">Lysosome</keyword>
<accession>A0A815XBP8</accession>
<proteinExistence type="inferred from homology"/>
<dbReference type="EMBL" id="CAJNRF010006377">
    <property type="protein sequence ID" value="CAF2080514.1"/>
    <property type="molecule type" value="Genomic_DNA"/>
</dbReference>
<evidence type="ECO:0000256" key="12">
    <source>
        <dbReference type="ARBA" id="ARBA00023212"/>
    </source>
</evidence>
<evidence type="ECO:0000256" key="13">
    <source>
        <dbReference type="ARBA" id="ARBA00023228"/>
    </source>
</evidence>
<dbReference type="GO" id="GO:0005765">
    <property type="term" value="C:lysosomal membrane"/>
    <property type="evidence" value="ECO:0007669"/>
    <property type="project" value="UniProtKB-SubCell"/>
</dbReference>
<dbReference type="Proteomes" id="UP000663824">
    <property type="component" value="Unassembled WGS sequence"/>
</dbReference>
<dbReference type="PROSITE" id="PS51834">
    <property type="entry name" value="DENN_FLCN_SMCR8"/>
    <property type="match status" value="1"/>
</dbReference>
<comment type="similarity">
    <text evidence="7">Belongs to the folliculin family.</text>
</comment>
<comment type="subcellular location">
    <subcellularLocation>
        <location evidence="2">Cell projection</location>
        <location evidence="2">Cilium</location>
    </subcellularLocation>
    <subcellularLocation>
        <location evidence="4">Cytoplasm</location>
        <location evidence="4">Cytoskeleton</location>
        <location evidence="4">Microtubule organizing center</location>
        <location evidence="4">Centrosome</location>
    </subcellularLocation>
    <subcellularLocation>
        <location evidence="3">Cytoplasm</location>
        <location evidence="3">Cytoskeleton</location>
        <location evidence="3">Spindle</location>
    </subcellularLocation>
    <subcellularLocation>
        <location evidence="5">Cytoplasm</location>
        <location evidence="5">Cytosol</location>
    </subcellularLocation>
    <subcellularLocation>
        <location evidence="6">Lysosome membrane</location>
    </subcellularLocation>
    <subcellularLocation>
        <location evidence="1">Nucleus</location>
    </subcellularLocation>
</comment>
<comment type="caution">
    <text evidence="17">The sequence shown here is derived from an EMBL/GenBank/DDBJ whole genome shotgun (WGS) entry which is preliminary data.</text>
</comment>
<evidence type="ECO:0000313" key="19">
    <source>
        <dbReference type="EMBL" id="CAF2034896.1"/>
    </source>
</evidence>
<keyword evidence="12" id="KW-0206">Cytoskeleton</keyword>
<keyword evidence="14" id="KW-0539">Nucleus</keyword>
<dbReference type="InterPro" id="IPR021713">
    <property type="entry name" value="Folliculin"/>
</dbReference>
<dbReference type="Proteomes" id="UP000663856">
    <property type="component" value="Unassembled WGS sequence"/>
</dbReference>
<dbReference type="GO" id="GO:0005634">
    <property type="term" value="C:nucleus"/>
    <property type="evidence" value="ECO:0007669"/>
    <property type="project" value="UniProtKB-SubCell"/>
</dbReference>
<sequence>MNASCALQHFCDIHGPQILLCTEARTYVHDSNDNDDEDLKTFYSQYIKSENPQGKVECKSCTLSSDHVLVSSIDSVNHMLYISSPSTPNQELFKDTRNACVRSLNVEKSVEVDAPVMFGDDESGYCLSLAFSCKDFHARGSQRLYSLCYLCNNKYHLLSLMKLLTECLRHAVYWLQYDANQTYEQEGRIKLNTHLNGSLATITTYVFRPPPTVPLQRMLSDIVHDSKVTYRIHALFVWLLRIANTAIRETLFDALPTEEQTTKLERKDVLNDEEVTSSLVKRRRTTIVSKSVINCAENSVLLSSTLTNNSECQSYLAGSLYSSFDAYHQNENFLQEEDDFDSLQYHYSSNSREAFKLYELFIKKLNNAKYLQHILHNWVIGNRLIIKYTNRTDNKDLVRALASVFRLLLPDGCFNLIEVTNKIAPCTANLVLFDTDLVLTKDVLSSITEDFNDSNSIIVKIILDDIDDNLRVVKLESVPPSRSEIHAPTYVKTILGLTTDNTLDDEAFESIIMHNKIKYLNKAKVYFQFGRCQTATTVSSNDRRLMSIFNVENASDLAMIRFWQKGLSQAYRAQIRILKQDDNQRKKKTDHNLRNI</sequence>
<dbReference type="Pfam" id="PF11704">
    <property type="entry name" value="Folliculin"/>
    <property type="match status" value="1"/>
</dbReference>
<reference evidence="17" key="1">
    <citation type="submission" date="2021-02" db="EMBL/GenBank/DDBJ databases">
        <authorList>
            <person name="Nowell W R."/>
        </authorList>
    </citation>
    <scope>NUCLEOTIDE SEQUENCE</scope>
</reference>
<dbReference type="PANTHER" id="PTHR31441:SF2">
    <property type="entry name" value="FOLLICULIN"/>
    <property type="match status" value="1"/>
</dbReference>
<evidence type="ECO:0000259" key="16">
    <source>
        <dbReference type="PROSITE" id="PS51834"/>
    </source>
</evidence>
<evidence type="ECO:0000256" key="14">
    <source>
        <dbReference type="ARBA" id="ARBA00023242"/>
    </source>
</evidence>
<evidence type="ECO:0000256" key="11">
    <source>
        <dbReference type="ARBA" id="ARBA00023136"/>
    </source>
</evidence>
<dbReference type="Gene3D" id="3.40.50.12430">
    <property type="match status" value="1"/>
</dbReference>
<dbReference type="GO" id="GO:1904263">
    <property type="term" value="P:positive regulation of TORC1 signaling"/>
    <property type="evidence" value="ECO:0007669"/>
    <property type="project" value="TreeGrafter"/>
</dbReference>
<dbReference type="GO" id="GO:0005813">
    <property type="term" value="C:centrosome"/>
    <property type="evidence" value="ECO:0007669"/>
    <property type="project" value="UniProtKB-SubCell"/>
</dbReference>
<dbReference type="Gene3D" id="1.10.10.1730">
    <property type="entry name" value="Folliculin"/>
    <property type="match status" value="1"/>
</dbReference>
<keyword evidence="9" id="KW-0343">GTPase activation</keyword>
<evidence type="ECO:0000256" key="1">
    <source>
        <dbReference type="ARBA" id="ARBA00004123"/>
    </source>
</evidence>
<keyword evidence="11" id="KW-0472">Membrane</keyword>
<evidence type="ECO:0000256" key="7">
    <source>
        <dbReference type="ARBA" id="ARBA00009987"/>
    </source>
</evidence>
<dbReference type="AlphaFoldDB" id="A0A815XBP8"/>